<protein>
    <submittedName>
        <fullName evidence="1">Uncharacterized protein</fullName>
    </submittedName>
</protein>
<organism evidence="1 2">
    <name type="scientific">Aspergillus mulundensis</name>
    <dbReference type="NCBI Taxonomy" id="1810919"/>
    <lineage>
        <taxon>Eukaryota</taxon>
        <taxon>Fungi</taxon>
        <taxon>Dikarya</taxon>
        <taxon>Ascomycota</taxon>
        <taxon>Pezizomycotina</taxon>
        <taxon>Eurotiomycetes</taxon>
        <taxon>Eurotiomycetidae</taxon>
        <taxon>Eurotiales</taxon>
        <taxon>Aspergillaceae</taxon>
        <taxon>Aspergillus</taxon>
        <taxon>Aspergillus subgen. Nidulantes</taxon>
    </lineage>
</organism>
<name>A0A3D8T610_9EURO</name>
<dbReference type="AlphaFoldDB" id="A0A3D8T610"/>
<sequence>MSDSESEAESELSQPSTAATNEHLYDYDQCIAALEGRSVPDDLTSAAARCAVIRGLRCSYTFAMSQGIRDVCATSRFPEFVRARNARLIMSNVVPDGLEVPEAQPYCIWNPDFASEDIYRQLAQRFPSMRYQVGRACAAAGYINLYRELDLLPDVSIAEEAREAHTEGGDQIYTLIMSSPMKYAVMDDYERSINPDTPRYPAYLDGETQVRWKLEWRYALSEDATEDFSPEELDIEEDRYIGLDSGWPDIARYDQFSPQEATMLWEPLPLDIPTMKKNMLFQMAAFEGNVDRCARLISRRSRKDIFSDEVEMLCVVRGIYHHTMFARWWQHQLDTDAFKGRIGDKEQCKVQAAINARRIMIGEVGTFTKDTPCLPWLIWYPLKPPEDSLESLAKRCPSMLFQIAIACIYANYQGLYERLNLRPCVALMEAAEKTGNLFYKEDIERRAAELGIDDLWKEGPWIEPFHKRHGTLSWNLEPTGRGIWTRLRPEFMDPLEGGYYKKNFAYGGYWERFVFLSFETIRKMEVEGYIEEDGRGSFFDGNDTRWFVKHEISRDENGKEVIVDDGPHEWPPS</sequence>
<evidence type="ECO:0000313" key="2">
    <source>
        <dbReference type="Proteomes" id="UP000256690"/>
    </source>
</evidence>
<dbReference type="GeneID" id="38111661"/>
<gene>
    <name evidence="1" type="ORF">DSM5745_01291</name>
</gene>
<dbReference type="EMBL" id="PVWQ01000001">
    <property type="protein sequence ID" value="RDW93969.1"/>
    <property type="molecule type" value="Genomic_DNA"/>
</dbReference>
<dbReference type="Proteomes" id="UP000256690">
    <property type="component" value="Unassembled WGS sequence"/>
</dbReference>
<dbReference type="RefSeq" id="XP_026609152.1">
    <property type="nucleotide sequence ID" value="XM_026743307.1"/>
</dbReference>
<dbReference type="OrthoDB" id="4360026at2759"/>
<reference evidence="1 2" key="1">
    <citation type="journal article" date="2018" name="IMA Fungus">
        <title>IMA Genome-F 9: Draft genome sequence of Annulohypoxylon stygium, Aspergillus mulundensis, Berkeleyomyces basicola (syn. Thielaviopsis basicola), Ceratocystis smalleyi, two Cercospora beticola strains, Coleophoma cylindrospora, Fusarium fracticaudum, Phialophora cf. hyalina, and Morchella septimelata.</title>
        <authorList>
            <person name="Wingfield B.D."/>
            <person name="Bills G.F."/>
            <person name="Dong Y."/>
            <person name="Huang W."/>
            <person name="Nel W.J."/>
            <person name="Swalarsk-Parry B.S."/>
            <person name="Vaghefi N."/>
            <person name="Wilken P.M."/>
            <person name="An Z."/>
            <person name="de Beer Z.W."/>
            <person name="De Vos L."/>
            <person name="Chen L."/>
            <person name="Duong T.A."/>
            <person name="Gao Y."/>
            <person name="Hammerbacher A."/>
            <person name="Kikkert J.R."/>
            <person name="Li Y."/>
            <person name="Li H."/>
            <person name="Li K."/>
            <person name="Li Q."/>
            <person name="Liu X."/>
            <person name="Ma X."/>
            <person name="Naidoo K."/>
            <person name="Pethybridge S.J."/>
            <person name="Sun J."/>
            <person name="Steenkamp E.T."/>
            <person name="van der Nest M.A."/>
            <person name="van Wyk S."/>
            <person name="Wingfield M.J."/>
            <person name="Xiong C."/>
            <person name="Yue Q."/>
            <person name="Zhang X."/>
        </authorList>
    </citation>
    <scope>NUCLEOTIDE SEQUENCE [LARGE SCALE GENOMIC DNA]</scope>
    <source>
        <strain evidence="1 2">DSM 5745</strain>
    </source>
</reference>
<keyword evidence="2" id="KW-1185">Reference proteome</keyword>
<proteinExistence type="predicted"/>
<comment type="caution">
    <text evidence="1">The sequence shown here is derived from an EMBL/GenBank/DDBJ whole genome shotgun (WGS) entry which is preliminary data.</text>
</comment>
<accession>A0A3D8T610</accession>
<evidence type="ECO:0000313" key="1">
    <source>
        <dbReference type="EMBL" id="RDW93969.1"/>
    </source>
</evidence>